<evidence type="ECO:0000256" key="1">
    <source>
        <dbReference type="ARBA" id="ARBA00008857"/>
    </source>
</evidence>
<reference evidence="7" key="1">
    <citation type="submission" date="2016-11" db="EMBL/GenBank/DDBJ databases">
        <authorList>
            <person name="Varghese N."/>
            <person name="Submissions S."/>
        </authorList>
    </citation>
    <scope>NUCLEOTIDE SEQUENCE [LARGE SCALE GENOMIC DNA]</scope>
    <source>
        <strain evidence="7">DSM 16057</strain>
    </source>
</reference>
<evidence type="ECO:0000259" key="5">
    <source>
        <dbReference type="PROSITE" id="PS51900"/>
    </source>
</evidence>
<name>A0A1M6MG04_9FIRM</name>
<dbReference type="STRING" id="1121432.SAMN02745219_03424"/>
<evidence type="ECO:0000313" key="7">
    <source>
        <dbReference type="Proteomes" id="UP000184529"/>
    </source>
</evidence>
<keyword evidence="2 3" id="KW-0238">DNA-binding</keyword>
<proteinExistence type="inferred from homology"/>
<dbReference type="Gene3D" id="1.10.150.130">
    <property type="match status" value="1"/>
</dbReference>
<dbReference type="InterPro" id="IPR044068">
    <property type="entry name" value="CB"/>
</dbReference>
<dbReference type="PROSITE" id="PS51900">
    <property type="entry name" value="CB"/>
    <property type="match status" value="1"/>
</dbReference>
<dbReference type="GO" id="GO:0003677">
    <property type="term" value="F:DNA binding"/>
    <property type="evidence" value="ECO:0007669"/>
    <property type="project" value="UniProtKB-UniRule"/>
</dbReference>
<dbReference type="InterPro" id="IPR010998">
    <property type="entry name" value="Integrase_recombinase_N"/>
</dbReference>
<feature type="region of interest" description="Disordered" evidence="4">
    <location>
        <begin position="152"/>
        <end position="173"/>
    </location>
</feature>
<organism evidence="6 7">
    <name type="scientific">Desulfofundulus thermosubterraneus DSM 16057</name>
    <dbReference type="NCBI Taxonomy" id="1121432"/>
    <lineage>
        <taxon>Bacteria</taxon>
        <taxon>Bacillati</taxon>
        <taxon>Bacillota</taxon>
        <taxon>Clostridia</taxon>
        <taxon>Eubacteriales</taxon>
        <taxon>Peptococcaceae</taxon>
        <taxon>Desulfofundulus</taxon>
    </lineage>
</organism>
<feature type="compositionally biased region" description="Basic residues" evidence="4">
    <location>
        <begin position="1"/>
        <end position="10"/>
    </location>
</feature>
<keyword evidence="7" id="KW-1185">Reference proteome</keyword>
<dbReference type="EMBL" id="FQZM01000069">
    <property type="protein sequence ID" value="SHJ82358.1"/>
    <property type="molecule type" value="Genomic_DNA"/>
</dbReference>
<dbReference type="GO" id="GO:0015074">
    <property type="term" value="P:DNA integration"/>
    <property type="evidence" value="ECO:0007669"/>
    <property type="project" value="InterPro"/>
</dbReference>
<protein>
    <submittedName>
        <fullName evidence="6">Phage integrase, N-terminal SAM-like domain</fullName>
    </submittedName>
</protein>
<dbReference type="AlphaFoldDB" id="A0A1M6MG04"/>
<dbReference type="RefSeq" id="WP_165613293.1">
    <property type="nucleotide sequence ID" value="NZ_FQZM01000069.1"/>
</dbReference>
<evidence type="ECO:0000256" key="4">
    <source>
        <dbReference type="SAM" id="MobiDB-lite"/>
    </source>
</evidence>
<dbReference type="Pfam" id="PF14659">
    <property type="entry name" value="Phage_int_SAM_3"/>
    <property type="match status" value="1"/>
</dbReference>
<feature type="region of interest" description="Disordered" evidence="4">
    <location>
        <begin position="1"/>
        <end position="32"/>
    </location>
</feature>
<dbReference type="InterPro" id="IPR011010">
    <property type="entry name" value="DNA_brk_join_enz"/>
</dbReference>
<accession>A0A1M6MG04</accession>
<evidence type="ECO:0000256" key="2">
    <source>
        <dbReference type="ARBA" id="ARBA00023125"/>
    </source>
</evidence>
<dbReference type="SUPFAM" id="SSF56349">
    <property type="entry name" value="DNA breaking-rejoining enzymes"/>
    <property type="match status" value="1"/>
</dbReference>
<comment type="similarity">
    <text evidence="1">Belongs to the 'phage' integrase family.</text>
</comment>
<evidence type="ECO:0000256" key="3">
    <source>
        <dbReference type="PROSITE-ProRule" id="PRU01248"/>
    </source>
</evidence>
<evidence type="ECO:0000313" key="6">
    <source>
        <dbReference type="EMBL" id="SHJ82358.1"/>
    </source>
</evidence>
<dbReference type="InterPro" id="IPR004107">
    <property type="entry name" value="Integrase_SAM-like_N"/>
</dbReference>
<feature type="domain" description="Core-binding (CB)" evidence="5">
    <location>
        <begin position="64"/>
        <end position="145"/>
    </location>
</feature>
<dbReference type="Proteomes" id="UP000184529">
    <property type="component" value="Unassembled WGS sequence"/>
</dbReference>
<gene>
    <name evidence="6" type="ORF">SAMN02745219_03424</name>
</gene>
<sequence length="173" mass="18970">MKGHVRKRGKNSWAVVELPRDPETGKRRQKWVTVQGTKKDAERELAKLLNASYEGGVGTAPAKLTLGEYLDRWLEAVGPELKLSSAVSYRTAIRQWKRTALAGIPLVKLTPLDIQRAIATLLQELAPETVKRAYIALRAALRRAVKWGDNKKPHGGCKVPARRGTGDAGVDGG</sequence>